<reference evidence="1 2" key="1">
    <citation type="journal article" date="2015" name="Sci. Rep.">
        <title>Genome of the facultative scuticociliatosis pathogen Pseudocohnilembus persalinus provides insight into its virulence through horizontal gene transfer.</title>
        <authorList>
            <person name="Xiong J."/>
            <person name="Wang G."/>
            <person name="Cheng J."/>
            <person name="Tian M."/>
            <person name="Pan X."/>
            <person name="Warren A."/>
            <person name="Jiang C."/>
            <person name="Yuan D."/>
            <person name="Miao W."/>
        </authorList>
    </citation>
    <scope>NUCLEOTIDE SEQUENCE [LARGE SCALE GENOMIC DNA]</scope>
    <source>
        <strain evidence="1">36N120E</strain>
    </source>
</reference>
<evidence type="ECO:0000313" key="2">
    <source>
        <dbReference type="Proteomes" id="UP000054937"/>
    </source>
</evidence>
<proteinExistence type="predicted"/>
<protein>
    <submittedName>
        <fullName evidence="1">Uncharacterized protein</fullName>
    </submittedName>
</protein>
<dbReference type="AlphaFoldDB" id="A0A0V0QPN1"/>
<dbReference type="InParanoid" id="A0A0V0QPN1"/>
<gene>
    <name evidence="1" type="ORF">PPERSA_11357</name>
</gene>
<organism evidence="1 2">
    <name type="scientific">Pseudocohnilembus persalinus</name>
    <name type="common">Ciliate</name>
    <dbReference type="NCBI Taxonomy" id="266149"/>
    <lineage>
        <taxon>Eukaryota</taxon>
        <taxon>Sar</taxon>
        <taxon>Alveolata</taxon>
        <taxon>Ciliophora</taxon>
        <taxon>Intramacronucleata</taxon>
        <taxon>Oligohymenophorea</taxon>
        <taxon>Scuticociliatia</taxon>
        <taxon>Philasterida</taxon>
        <taxon>Pseudocohnilembidae</taxon>
        <taxon>Pseudocohnilembus</taxon>
    </lineage>
</organism>
<dbReference type="OrthoDB" id="290102at2759"/>
<sequence length="369" mass="43649">MKKKKQLLSRLEKQNKLKEQNSVSSSRSHSFNNYKIQASQIISDSDSNSGSQNSQELKDQIDNNINNSIIMKKLKLTSRESTNLERKFSNNQNVIHTIPQSKSYTNLQIQTQKSKKNSSKEKIELKTPLEQSQLDKKMSFIQQNKILVKESFEQFKLEQSKLNQRGQNNGDLNCQLKNQIRSQSKKKTQKIKIVSELQQRKQQILNLENQNTEKIEDQILSTFYPNYQVKREIQDEKQIQWLLAQADQNMDEICEEFKNLELRQKTFGRFGFRTVEKEDNFFLRPVVKEFTGNDIKGSMNIIDLWTEQNIKKIMQQVELQKDKELLKKIAHMKMTQKSFQKSEDKKNIYLNRKEEKNLIPYRSFISQVP</sequence>
<accession>A0A0V0QPN1</accession>
<dbReference type="EMBL" id="LDAU01000120">
    <property type="protein sequence ID" value="KRX04233.1"/>
    <property type="molecule type" value="Genomic_DNA"/>
</dbReference>
<evidence type="ECO:0000313" key="1">
    <source>
        <dbReference type="EMBL" id="KRX04233.1"/>
    </source>
</evidence>
<name>A0A0V0QPN1_PSEPJ</name>
<comment type="caution">
    <text evidence="1">The sequence shown here is derived from an EMBL/GenBank/DDBJ whole genome shotgun (WGS) entry which is preliminary data.</text>
</comment>
<keyword evidence="2" id="KW-1185">Reference proteome</keyword>
<dbReference type="Proteomes" id="UP000054937">
    <property type="component" value="Unassembled WGS sequence"/>
</dbReference>